<keyword evidence="1" id="KW-1133">Transmembrane helix</keyword>
<dbReference type="EMBL" id="CP026377">
    <property type="protein sequence ID" value="AUX92869.1"/>
    <property type="molecule type" value="Genomic_DNA"/>
</dbReference>
<feature type="transmembrane region" description="Helical" evidence="1">
    <location>
        <begin position="125"/>
        <end position="145"/>
    </location>
</feature>
<dbReference type="AlphaFoldDB" id="A0A2L0IEG6"/>
<keyword evidence="1" id="KW-0472">Membrane</keyword>
<evidence type="ECO:0000313" key="4">
    <source>
        <dbReference type="Proteomes" id="UP000238365"/>
    </source>
</evidence>
<evidence type="ECO:0000313" key="3">
    <source>
        <dbReference type="EMBL" id="AUX92869.1"/>
    </source>
</evidence>
<dbReference type="RefSeq" id="WP_104956745.1">
    <property type="nucleotide sequence ID" value="NZ_CP026377.1"/>
</dbReference>
<dbReference type="GO" id="GO:0005886">
    <property type="term" value="C:plasma membrane"/>
    <property type="evidence" value="ECO:0007669"/>
    <property type="project" value="UniProtKB-ARBA"/>
</dbReference>
<protein>
    <submittedName>
        <fullName evidence="3">DedA family protein</fullName>
    </submittedName>
</protein>
<feature type="transmembrane region" description="Helical" evidence="1">
    <location>
        <begin position="165"/>
        <end position="182"/>
    </location>
</feature>
<dbReference type="InterPro" id="IPR032816">
    <property type="entry name" value="VTT_dom"/>
</dbReference>
<feature type="transmembrane region" description="Helical" evidence="1">
    <location>
        <begin position="12"/>
        <end position="37"/>
    </location>
</feature>
<dbReference type="InterPro" id="IPR051311">
    <property type="entry name" value="DedA_domain"/>
</dbReference>
<organism evidence="3 4">
    <name type="scientific">Mixta gaviniae</name>
    <dbReference type="NCBI Taxonomy" id="665914"/>
    <lineage>
        <taxon>Bacteria</taxon>
        <taxon>Pseudomonadati</taxon>
        <taxon>Pseudomonadota</taxon>
        <taxon>Gammaproteobacteria</taxon>
        <taxon>Enterobacterales</taxon>
        <taxon>Erwiniaceae</taxon>
        <taxon>Mixta</taxon>
    </lineage>
</organism>
<name>A0A2L0IEG6_9GAMM</name>
<keyword evidence="1" id="KW-0812">Transmembrane</keyword>
<evidence type="ECO:0000256" key="1">
    <source>
        <dbReference type="SAM" id="Phobius"/>
    </source>
</evidence>
<dbReference type="PANTHER" id="PTHR42709">
    <property type="entry name" value="ALKALINE PHOSPHATASE LIKE PROTEIN"/>
    <property type="match status" value="1"/>
</dbReference>
<feature type="transmembrane region" description="Helical" evidence="1">
    <location>
        <begin position="43"/>
        <end position="65"/>
    </location>
</feature>
<dbReference type="Proteomes" id="UP000238365">
    <property type="component" value="Chromosome"/>
</dbReference>
<evidence type="ECO:0000259" key="2">
    <source>
        <dbReference type="Pfam" id="PF09335"/>
    </source>
</evidence>
<accession>A0A2L0IEG6</accession>
<dbReference type="Pfam" id="PF09335">
    <property type="entry name" value="VTT_dom"/>
    <property type="match status" value="1"/>
</dbReference>
<keyword evidence="4" id="KW-1185">Reference proteome</keyword>
<feature type="domain" description="VTT" evidence="2">
    <location>
        <begin position="25"/>
        <end position="145"/>
    </location>
</feature>
<reference evidence="3 4" key="1">
    <citation type="submission" date="2018-01" db="EMBL/GenBank/DDBJ databases">
        <title>Complete and assembled Genome of Pantoea gaviniae DSM22758T.</title>
        <authorList>
            <person name="Stevens M.J.A."/>
            <person name="Zurfluh K."/>
            <person name="Stephan R."/>
        </authorList>
    </citation>
    <scope>NUCLEOTIDE SEQUENCE [LARGE SCALE GENOMIC DNA]</scope>
    <source>
        <strain evidence="3 4">DSM 22758</strain>
    </source>
</reference>
<dbReference type="KEGG" id="pgz:C2E15_07085"/>
<dbReference type="PANTHER" id="PTHR42709:SF2">
    <property type="entry name" value="INNER MEMBRANE PROTEIN YOHD"/>
    <property type="match status" value="1"/>
</dbReference>
<gene>
    <name evidence="3" type="ORF">C2E15_07085</name>
</gene>
<proteinExistence type="predicted"/>
<sequence length="192" mass="22059">MHFDINQLIEQYGYLAVVIGCIAEGETFALLGGVIAHEKLLRYSGVVLAVALGGFLGDQLLFYIGRRFGTRILRRFKKHQGKLKRANSMIRRHPVLFIIGVRFMYGFRTIGPIIIGASRLRPLKFLIFNIIGALLWAIIFVTLGYFAGEMITPWLHRLDHHLKHLLWLVGAALFVVLLRLAFRHWSSRRHQD</sequence>